<feature type="non-terminal residue" evidence="1">
    <location>
        <position position="1"/>
    </location>
</feature>
<name>A0ABQ8TSR3_PERAM</name>
<evidence type="ECO:0000313" key="1">
    <source>
        <dbReference type="EMBL" id="KAJ4449136.1"/>
    </source>
</evidence>
<organism evidence="1 2">
    <name type="scientific">Periplaneta americana</name>
    <name type="common">American cockroach</name>
    <name type="synonym">Blatta americana</name>
    <dbReference type="NCBI Taxonomy" id="6978"/>
    <lineage>
        <taxon>Eukaryota</taxon>
        <taxon>Metazoa</taxon>
        <taxon>Ecdysozoa</taxon>
        <taxon>Arthropoda</taxon>
        <taxon>Hexapoda</taxon>
        <taxon>Insecta</taxon>
        <taxon>Pterygota</taxon>
        <taxon>Neoptera</taxon>
        <taxon>Polyneoptera</taxon>
        <taxon>Dictyoptera</taxon>
        <taxon>Blattodea</taxon>
        <taxon>Blattoidea</taxon>
        <taxon>Blattidae</taxon>
        <taxon>Blattinae</taxon>
        <taxon>Periplaneta</taxon>
    </lineage>
</organism>
<keyword evidence="2" id="KW-1185">Reference proteome</keyword>
<accession>A0ABQ8TSR3</accession>
<evidence type="ECO:0000313" key="2">
    <source>
        <dbReference type="Proteomes" id="UP001148838"/>
    </source>
</evidence>
<protein>
    <submittedName>
        <fullName evidence="1">Uncharacterized protein</fullName>
    </submittedName>
</protein>
<dbReference type="EMBL" id="JAJSOF020000003">
    <property type="protein sequence ID" value="KAJ4449136.1"/>
    <property type="molecule type" value="Genomic_DNA"/>
</dbReference>
<proteinExistence type="predicted"/>
<dbReference type="Proteomes" id="UP001148838">
    <property type="component" value="Unassembled WGS sequence"/>
</dbReference>
<reference evidence="1 2" key="1">
    <citation type="journal article" date="2022" name="Allergy">
        <title>Genome assembly and annotation of Periplaneta americana reveal a comprehensive cockroach allergen profile.</title>
        <authorList>
            <person name="Wang L."/>
            <person name="Xiong Q."/>
            <person name="Saelim N."/>
            <person name="Wang L."/>
            <person name="Nong W."/>
            <person name="Wan A.T."/>
            <person name="Shi M."/>
            <person name="Liu X."/>
            <person name="Cao Q."/>
            <person name="Hui J.H.L."/>
            <person name="Sookrung N."/>
            <person name="Leung T.F."/>
            <person name="Tungtrongchitr A."/>
            <person name="Tsui S.K.W."/>
        </authorList>
    </citation>
    <scope>NUCLEOTIDE SEQUENCE [LARGE SCALE GENOMIC DNA]</scope>
    <source>
        <strain evidence="1">PWHHKU_190912</strain>
    </source>
</reference>
<gene>
    <name evidence="1" type="ORF">ANN_00531</name>
</gene>
<comment type="caution">
    <text evidence="1">The sequence shown here is derived from an EMBL/GenBank/DDBJ whole genome shotgun (WGS) entry which is preliminary data.</text>
</comment>
<sequence length="138" mass="16080">HSGLELNYFRPCRQAVRNICNMLRPGGEAVLGFVARAPMYSAFEVQSKKAEWKQYMKYLINIIFFSDSVKAINPFVDRIPEDQQEDFLLDLLLETTRIKHVETNDAHDKVTIFRIEFLVAYVKKNKINIINKITQGKN</sequence>